<proteinExistence type="predicted"/>
<dbReference type="EMBL" id="CM027681">
    <property type="protein sequence ID" value="KAG0543363.1"/>
    <property type="molecule type" value="Genomic_DNA"/>
</dbReference>
<feature type="transmembrane region" description="Helical" evidence="8">
    <location>
        <begin position="294"/>
        <end position="313"/>
    </location>
</feature>
<dbReference type="Pfam" id="PF13962">
    <property type="entry name" value="PGG"/>
    <property type="match status" value="1"/>
</dbReference>
<dbReference type="PANTHER" id="PTHR24186:SF41">
    <property type="entry name" value="PGG DOMAIN-CONTAINING PROTEIN"/>
    <property type="match status" value="1"/>
</dbReference>
<comment type="caution">
    <text evidence="10">The sequence shown here is derived from an EMBL/GenBank/DDBJ whole genome shotgun (WGS) entry which is preliminary data.</text>
</comment>
<evidence type="ECO:0000256" key="6">
    <source>
        <dbReference type="ARBA" id="ARBA00023136"/>
    </source>
</evidence>
<dbReference type="InterPro" id="IPR002110">
    <property type="entry name" value="Ankyrin_rpt"/>
</dbReference>
<dbReference type="PROSITE" id="PS50088">
    <property type="entry name" value="ANK_REPEAT"/>
    <property type="match status" value="1"/>
</dbReference>
<protein>
    <recommendedName>
        <fullName evidence="9">PGG domain-containing protein</fullName>
    </recommendedName>
</protein>
<evidence type="ECO:0000259" key="9">
    <source>
        <dbReference type="Pfam" id="PF13962"/>
    </source>
</evidence>
<dbReference type="GO" id="GO:0016020">
    <property type="term" value="C:membrane"/>
    <property type="evidence" value="ECO:0007669"/>
    <property type="project" value="UniProtKB-SubCell"/>
</dbReference>
<feature type="repeat" description="ANK" evidence="7">
    <location>
        <begin position="193"/>
        <end position="214"/>
    </location>
</feature>
<reference evidence="10" key="2">
    <citation type="submission" date="2020-10" db="EMBL/GenBank/DDBJ databases">
        <authorList>
            <person name="Cooper E.A."/>
            <person name="Brenton Z.W."/>
            <person name="Flinn B.S."/>
            <person name="Jenkins J."/>
            <person name="Shu S."/>
            <person name="Flowers D."/>
            <person name="Luo F."/>
            <person name="Wang Y."/>
            <person name="Xia P."/>
            <person name="Barry K."/>
            <person name="Daum C."/>
            <person name="Lipzen A."/>
            <person name="Yoshinaga Y."/>
            <person name="Schmutz J."/>
            <person name="Saski C."/>
            <person name="Vermerris W."/>
            <person name="Kresovich S."/>
        </authorList>
    </citation>
    <scope>NUCLEOTIDE SEQUENCE</scope>
</reference>
<organism evidence="10 11">
    <name type="scientific">Sorghum bicolor</name>
    <name type="common">Sorghum</name>
    <name type="synonym">Sorghum vulgare</name>
    <dbReference type="NCBI Taxonomy" id="4558"/>
    <lineage>
        <taxon>Eukaryota</taxon>
        <taxon>Viridiplantae</taxon>
        <taxon>Streptophyta</taxon>
        <taxon>Embryophyta</taxon>
        <taxon>Tracheophyta</taxon>
        <taxon>Spermatophyta</taxon>
        <taxon>Magnoliopsida</taxon>
        <taxon>Liliopsida</taxon>
        <taxon>Poales</taxon>
        <taxon>Poaceae</taxon>
        <taxon>PACMAD clade</taxon>
        <taxon>Panicoideae</taxon>
        <taxon>Andropogonodae</taxon>
        <taxon>Andropogoneae</taxon>
        <taxon>Sorghinae</taxon>
        <taxon>Sorghum</taxon>
    </lineage>
</organism>
<dbReference type="InterPro" id="IPR036770">
    <property type="entry name" value="Ankyrin_rpt-contain_sf"/>
</dbReference>
<dbReference type="InterPro" id="IPR026961">
    <property type="entry name" value="PGG_dom"/>
</dbReference>
<dbReference type="PANTHER" id="PTHR24186">
    <property type="entry name" value="PROTEIN PHOSPHATASE 1 REGULATORY SUBUNIT"/>
    <property type="match status" value="1"/>
</dbReference>
<dbReference type="OMA" id="SSTAWIC"/>
<evidence type="ECO:0000256" key="8">
    <source>
        <dbReference type="SAM" id="Phobius"/>
    </source>
</evidence>
<dbReference type="SMART" id="SM00248">
    <property type="entry name" value="ANK"/>
    <property type="match status" value="5"/>
</dbReference>
<dbReference type="SUPFAM" id="SSF48403">
    <property type="entry name" value="Ankyrin repeat"/>
    <property type="match status" value="1"/>
</dbReference>
<evidence type="ECO:0000313" key="11">
    <source>
        <dbReference type="Proteomes" id="UP000807115"/>
    </source>
</evidence>
<evidence type="ECO:0000256" key="3">
    <source>
        <dbReference type="ARBA" id="ARBA00022737"/>
    </source>
</evidence>
<keyword evidence="5 7" id="KW-0040">ANK repeat</keyword>
<dbReference type="Gramene" id="EER96593">
    <property type="protein sequence ID" value="EER96593"/>
    <property type="gene ID" value="SORBI_3002G174700"/>
</dbReference>
<keyword evidence="4 8" id="KW-1133">Transmembrane helix</keyword>
<gene>
    <name evidence="10" type="ORF">BDA96_02G184000</name>
</gene>
<evidence type="ECO:0000256" key="1">
    <source>
        <dbReference type="ARBA" id="ARBA00004141"/>
    </source>
</evidence>
<dbReference type="AlphaFoldDB" id="A0A921RP71"/>
<dbReference type="Pfam" id="PF12796">
    <property type="entry name" value="Ank_2"/>
    <property type="match status" value="1"/>
</dbReference>
<sequence>MEQILDVEFAERREEALRKAKDLGDKNLQAALCCARTLPDDALRLPLLQLPDDPEYFHGEAAQIVERKFMCSELYRAALSGSAQQVQDLVAPSVPTTGTTHQGGCSLDEVTAGRNTVLHVAAGRGLVALVQQLFVFVGHEAAAALLPYVNSRSETALHRAARAGRPKMVALLIRLAQEHGPGAAVLLGRKNSAGDTALHVAARHGREAVVQVLMVAAPALSSTVNDAGLSPLYLAVMSRSVDAVKALVQWRHASASGYKGQNALHAAVLHSADGITPWQSKAIKEWHEKTSKNLGIVAVLIATVALSAMFNVPGGYDSGGAANLRSKQVTYNAFLVLDTVAVAASVISTMLLTYGRGAARSSAAWICLALIFLWVALMSMVLAFMAAVVSGLDSTTTKGIIWSIFALPFAFLVALSFVWAVPAPTFTSLCLVLRALTGEDRRRMRRHIGRRFPLVGFYLLVMYLFWFLNAVAFCLTVYVIVTTI</sequence>
<keyword evidence="6 8" id="KW-0472">Membrane</keyword>
<feature type="transmembrane region" description="Helical" evidence="8">
    <location>
        <begin position="333"/>
        <end position="352"/>
    </location>
</feature>
<evidence type="ECO:0000256" key="4">
    <source>
        <dbReference type="ARBA" id="ARBA00022989"/>
    </source>
</evidence>
<evidence type="ECO:0000256" key="2">
    <source>
        <dbReference type="ARBA" id="ARBA00022692"/>
    </source>
</evidence>
<reference evidence="10" key="1">
    <citation type="journal article" date="2019" name="BMC Genomics">
        <title>A new reference genome for Sorghum bicolor reveals high levels of sequence similarity between sweet and grain genotypes: implications for the genetics of sugar metabolism.</title>
        <authorList>
            <person name="Cooper E.A."/>
            <person name="Brenton Z.W."/>
            <person name="Flinn B.S."/>
            <person name="Jenkins J."/>
            <person name="Shu S."/>
            <person name="Flowers D."/>
            <person name="Luo F."/>
            <person name="Wang Y."/>
            <person name="Xia P."/>
            <person name="Barry K."/>
            <person name="Daum C."/>
            <person name="Lipzen A."/>
            <person name="Yoshinaga Y."/>
            <person name="Schmutz J."/>
            <person name="Saski C."/>
            <person name="Vermerris W."/>
            <person name="Kresovich S."/>
        </authorList>
    </citation>
    <scope>NUCLEOTIDE SEQUENCE</scope>
</reference>
<feature type="domain" description="PGG" evidence="9">
    <location>
        <begin position="284"/>
        <end position="389"/>
    </location>
</feature>
<evidence type="ECO:0000313" key="10">
    <source>
        <dbReference type="EMBL" id="KAG0543363.1"/>
    </source>
</evidence>
<keyword evidence="2 8" id="KW-0812">Transmembrane</keyword>
<comment type="subcellular location">
    <subcellularLocation>
        <location evidence="1">Membrane</location>
        <topology evidence="1">Multi-pass membrane protein</topology>
    </subcellularLocation>
</comment>
<dbReference type="PROSITE" id="PS50297">
    <property type="entry name" value="ANK_REP_REGION"/>
    <property type="match status" value="1"/>
</dbReference>
<evidence type="ECO:0000256" key="5">
    <source>
        <dbReference type="ARBA" id="ARBA00023043"/>
    </source>
</evidence>
<feature type="transmembrane region" description="Helical" evidence="8">
    <location>
        <begin position="400"/>
        <end position="433"/>
    </location>
</feature>
<feature type="transmembrane region" description="Helical" evidence="8">
    <location>
        <begin position="364"/>
        <end position="388"/>
    </location>
</feature>
<keyword evidence="3" id="KW-0677">Repeat</keyword>
<accession>A0A921RP71</accession>
<feature type="transmembrane region" description="Helical" evidence="8">
    <location>
        <begin position="454"/>
        <end position="481"/>
    </location>
</feature>
<name>A0A921RP71_SORBI</name>
<dbReference type="Gene3D" id="1.25.40.20">
    <property type="entry name" value="Ankyrin repeat-containing domain"/>
    <property type="match status" value="1"/>
</dbReference>
<dbReference type="Proteomes" id="UP000807115">
    <property type="component" value="Chromosome 2"/>
</dbReference>
<evidence type="ECO:0000256" key="7">
    <source>
        <dbReference type="PROSITE-ProRule" id="PRU00023"/>
    </source>
</evidence>